<proteinExistence type="predicted"/>
<dbReference type="RefSeq" id="WP_256945607.1">
    <property type="nucleotide sequence ID" value="NZ_JANHNZ010000008.1"/>
</dbReference>
<dbReference type="InterPro" id="IPR005899">
    <property type="entry name" value="Na_pump_deCOase"/>
</dbReference>
<keyword evidence="3 6" id="KW-0812">Transmembrane</keyword>
<reference evidence="7" key="2">
    <citation type="journal article" date="2023" name="Curr. Microbiol.">
        <title>Granulicatella seriolae sp. nov., a Novel Facultative Anaerobe Isolated from Yellowtail Marine Fish.</title>
        <authorList>
            <person name="Lee M."/>
            <person name="Choi Y.J."/>
            <person name="Farooq A."/>
            <person name="Jeong J.B."/>
            <person name="Jung M.Y."/>
        </authorList>
    </citation>
    <scope>NUCLEOTIDE SEQUENCE</scope>
    <source>
        <strain evidence="7">S8</strain>
    </source>
</reference>
<evidence type="ECO:0000256" key="6">
    <source>
        <dbReference type="SAM" id="Phobius"/>
    </source>
</evidence>
<reference evidence="7" key="3">
    <citation type="journal article" date="2023" name="Microbiol. Resour. Announc.">
        <title>Draft Genome Sequence of Granulicatella sp. Strain S8, Isolated from a Marine Fish, Seriola quinqueradiata.</title>
        <authorList>
            <person name="Lee M."/>
            <person name="Farooq A."/>
            <person name="Jeong J.B."/>
            <person name="Jung M.Y."/>
        </authorList>
    </citation>
    <scope>NUCLEOTIDE SEQUENCE</scope>
    <source>
        <strain evidence="7">S8</strain>
    </source>
</reference>
<evidence type="ECO:0000313" key="7">
    <source>
        <dbReference type="EMBL" id="MCQ9210499.1"/>
    </source>
</evidence>
<gene>
    <name evidence="7" type="ORF">NPA36_08035</name>
</gene>
<sequence length="95" mass="10317">MNQTMIDAFQVTIVAMVLVFFVLFCLMLLMQGVAKIIGNKQETQTVKPAVTQAITQSTSAPNNDLARVAVLTALAHAANEESGKHYQVVDVKRLA</sequence>
<evidence type="ECO:0000313" key="8">
    <source>
        <dbReference type="Proteomes" id="UP001059480"/>
    </source>
</evidence>
<organism evidence="7 8">
    <name type="scientific">Granulicatella seriolae</name>
    <dbReference type="NCBI Taxonomy" id="2967226"/>
    <lineage>
        <taxon>Bacteria</taxon>
        <taxon>Bacillati</taxon>
        <taxon>Bacillota</taxon>
        <taxon>Bacilli</taxon>
        <taxon>Lactobacillales</taxon>
        <taxon>Carnobacteriaceae</taxon>
        <taxon>Granulicatella</taxon>
    </lineage>
</organism>
<dbReference type="Proteomes" id="UP001059480">
    <property type="component" value="Unassembled WGS sequence"/>
</dbReference>
<evidence type="ECO:0000256" key="4">
    <source>
        <dbReference type="ARBA" id="ARBA00022989"/>
    </source>
</evidence>
<keyword evidence="8" id="KW-1185">Reference proteome</keyword>
<dbReference type="Pfam" id="PF04277">
    <property type="entry name" value="OAD_gamma"/>
    <property type="match status" value="1"/>
</dbReference>
<name>A0ABT1WQK1_9LACT</name>
<reference evidence="7" key="1">
    <citation type="submission" date="2022-07" db="EMBL/GenBank/DDBJ databases">
        <authorList>
            <person name="Jung M.-Y."/>
            <person name="Lee M."/>
        </authorList>
    </citation>
    <scope>NUCLEOTIDE SEQUENCE</scope>
    <source>
        <strain evidence="7">S8</strain>
    </source>
</reference>
<accession>A0ABT1WQK1</accession>
<evidence type="ECO:0000256" key="1">
    <source>
        <dbReference type="ARBA" id="ARBA00004236"/>
    </source>
</evidence>
<keyword evidence="5 6" id="KW-0472">Membrane</keyword>
<keyword evidence="2" id="KW-1003">Cell membrane</keyword>
<comment type="caution">
    <text evidence="7">The sequence shown here is derived from an EMBL/GenBank/DDBJ whole genome shotgun (WGS) entry which is preliminary data.</text>
</comment>
<feature type="transmembrane region" description="Helical" evidence="6">
    <location>
        <begin position="12"/>
        <end position="30"/>
    </location>
</feature>
<evidence type="ECO:0000256" key="5">
    <source>
        <dbReference type="ARBA" id="ARBA00023136"/>
    </source>
</evidence>
<evidence type="ECO:0000256" key="2">
    <source>
        <dbReference type="ARBA" id="ARBA00022475"/>
    </source>
</evidence>
<evidence type="ECO:0000256" key="3">
    <source>
        <dbReference type="ARBA" id="ARBA00022692"/>
    </source>
</evidence>
<comment type="subcellular location">
    <subcellularLocation>
        <location evidence="1">Cell membrane</location>
    </subcellularLocation>
</comment>
<keyword evidence="4 6" id="KW-1133">Transmembrane helix</keyword>
<protein>
    <submittedName>
        <fullName evidence="7">OadG family protein</fullName>
    </submittedName>
</protein>
<dbReference type="EMBL" id="JANHNZ010000008">
    <property type="protein sequence ID" value="MCQ9210499.1"/>
    <property type="molecule type" value="Genomic_DNA"/>
</dbReference>